<keyword evidence="2" id="KW-0472">Membrane</keyword>
<gene>
    <name evidence="4" type="primary">LOC127566107</name>
</gene>
<dbReference type="AlphaFoldDB" id="A0A9C6SXK0"/>
<dbReference type="Proteomes" id="UP000515160">
    <property type="component" value="Chromosome 2R"/>
</dbReference>
<dbReference type="GeneID" id="127566107"/>
<keyword evidence="3" id="KW-1185">Reference proteome</keyword>
<feature type="compositionally biased region" description="Low complexity" evidence="1">
    <location>
        <begin position="87"/>
        <end position="106"/>
    </location>
</feature>
<reference evidence="4" key="1">
    <citation type="submission" date="2025-08" db="UniProtKB">
        <authorList>
            <consortium name="RefSeq"/>
        </authorList>
    </citation>
    <scope>IDENTIFICATION</scope>
    <source>
        <strain evidence="4">15112-1751.03</strain>
        <tissue evidence="4">Whole Adult</tissue>
    </source>
</reference>
<evidence type="ECO:0000313" key="4">
    <source>
        <dbReference type="RefSeq" id="XP_051863634.1"/>
    </source>
</evidence>
<feature type="transmembrane region" description="Helical" evidence="2">
    <location>
        <begin position="53"/>
        <end position="71"/>
    </location>
</feature>
<keyword evidence="2" id="KW-1133">Transmembrane helix</keyword>
<sequence>MGCGNQQTSNRQQRATIQPHLLTIRMHFNFPPCCVQSTRATVMEKQWHWVTRWHTTTTTVVLLIVVVVELLQKCETANVKHNTEVNAATQTNPPTLTATTATRPTR</sequence>
<feature type="region of interest" description="Disordered" evidence="1">
    <location>
        <begin position="85"/>
        <end position="106"/>
    </location>
</feature>
<dbReference type="RefSeq" id="XP_051863634.1">
    <property type="nucleotide sequence ID" value="XM_052007674.1"/>
</dbReference>
<organism evidence="3 4">
    <name type="scientific">Drosophila albomicans</name>
    <name type="common">Fruit fly</name>
    <dbReference type="NCBI Taxonomy" id="7291"/>
    <lineage>
        <taxon>Eukaryota</taxon>
        <taxon>Metazoa</taxon>
        <taxon>Ecdysozoa</taxon>
        <taxon>Arthropoda</taxon>
        <taxon>Hexapoda</taxon>
        <taxon>Insecta</taxon>
        <taxon>Pterygota</taxon>
        <taxon>Neoptera</taxon>
        <taxon>Endopterygota</taxon>
        <taxon>Diptera</taxon>
        <taxon>Brachycera</taxon>
        <taxon>Muscomorpha</taxon>
        <taxon>Ephydroidea</taxon>
        <taxon>Drosophilidae</taxon>
        <taxon>Drosophila</taxon>
    </lineage>
</organism>
<evidence type="ECO:0000256" key="2">
    <source>
        <dbReference type="SAM" id="Phobius"/>
    </source>
</evidence>
<keyword evidence="2" id="KW-0812">Transmembrane</keyword>
<evidence type="ECO:0000256" key="1">
    <source>
        <dbReference type="SAM" id="MobiDB-lite"/>
    </source>
</evidence>
<accession>A0A9C6SXK0</accession>
<proteinExistence type="predicted"/>
<protein>
    <submittedName>
        <fullName evidence="4">Uncharacterized protein LOC127566107</fullName>
    </submittedName>
</protein>
<evidence type="ECO:0000313" key="3">
    <source>
        <dbReference type="Proteomes" id="UP000515160"/>
    </source>
</evidence>
<name>A0A9C6SXK0_DROAB</name>